<gene>
    <name evidence="2" type="ORF">NGM99_00705</name>
</gene>
<keyword evidence="1" id="KW-1133">Transmembrane helix</keyword>
<accession>A0ABT1C0E8</accession>
<evidence type="ECO:0000313" key="2">
    <source>
        <dbReference type="EMBL" id="MCO6048309.1"/>
    </source>
</evidence>
<dbReference type="InterPro" id="IPR019088">
    <property type="entry name" value="CHP02186-rel_TM"/>
</dbReference>
<keyword evidence="3" id="KW-1185">Reference proteome</keyword>
<proteinExistence type="predicted"/>
<dbReference type="Proteomes" id="UP001205906">
    <property type="component" value="Unassembled WGS sequence"/>
</dbReference>
<keyword evidence="1" id="KW-0812">Transmembrane</keyword>
<sequence length="251" mass="28059">MFFSLSILTARAQQTDNPESIQIGLSTDHISITADFSGADLTIFGSLENADPLIARQNRYDIVVVLEGPARPIVVRRKNRVLGMWINTQSESFINVPASYSVATTRQYQDITDPGSYRRLSLGAASIYLEPQKRDDPLRISEFTTALRSLMLKTGLYSERPGDVQFLSQNLFRATLTLPPNVPVGTHKARAFLFKNGFFVKETSAQLSIRKSGFEQTLFRLADNHGIFYGFCSVLLAVATGWLGRVIFRKD</sequence>
<dbReference type="Pfam" id="PF09608">
    <property type="entry name" value="Alph_Pro_TM"/>
    <property type="match status" value="1"/>
</dbReference>
<protein>
    <submittedName>
        <fullName evidence="2">TIGR02186 family protein</fullName>
    </submittedName>
</protein>
<evidence type="ECO:0000256" key="1">
    <source>
        <dbReference type="SAM" id="Phobius"/>
    </source>
</evidence>
<name>A0ABT1C0E8_9HYPH</name>
<dbReference type="NCBIfam" id="TIGR02186">
    <property type="entry name" value="alph_Pro_TM"/>
    <property type="match status" value="1"/>
</dbReference>
<feature type="transmembrane region" description="Helical" evidence="1">
    <location>
        <begin position="227"/>
        <end position="248"/>
    </location>
</feature>
<keyword evidence="1" id="KW-0472">Membrane</keyword>
<reference evidence="2 3" key="1">
    <citation type="submission" date="2022-06" db="EMBL/GenBank/DDBJ databases">
        <title>Mesorhizobium sp. strain RP14 Genome sequencing and assembly.</title>
        <authorList>
            <person name="Kim I."/>
        </authorList>
    </citation>
    <scope>NUCLEOTIDE SEQUENCE [LARGE SCALE GENOMIC DNA]</scope>
    <source>
        <strain evidence="3">RP14(2022)</strain>
    </source>
</reference>
<dbReference type="EMBL" id="JAMXQS010000001">
    <property type="protein sequence ID" value="MCO6048309.1"/>
    <property type="molecule type" value="Genomic_DNA"/>
</dbReference>
<evidence type="ECO:0000313" key="3">
    <source>
        <dbReference type="Proteomes" id="UP001205906"/>
    </source>
</evidence>
<organism evidence="2 3">
    <name type="scientific">Mesorhizobium liriopis</name>
    <dbReference type="NCBI Taxonomy" id="2953882"/>
    <lineage>
        <taxon>Bacteria</taxon>
        <taxon>Pseudomonadati</taxon>
        <taxon>Pseudomonadota</taxon>
        <taxon>Alphaproteobacteria</taxon>
        <taxon>Hyphomicrobiales</taxon>
        <taxon>Phyllobacteriaceae</taxon>
        <taxon>Mesorhizobium</taxon>
    </lineage>
</organism>
<comment type="caution">
    <text evidence="2">The sequence shown here is derived from an EMBL/GenBank/DDBJ whole genome shotgun (WGS) entry which is preliminary data.</text>
</comment>